<evidence type="ECO:0000313" key="2">
    <source>
        <dbReference type="EMBL" id="TFU97588.1"/>
    </source>
</evidence>
<dbReference type="RefSeq" id="WP_135182161.1">
    <property type="nucleotide sequence ID" value="NZ_JADGKZ010000009.1"/>
</dbReference>
<dbReference type="AlphaFoldDB" id="A0A4Y9JBQ3"/>
<reference evidence="2 3" key="1">
    <citation type="submission" date="2019-03" db="EMBL/GenBank/DDBJ databases">
        <title>Diversity of the mouse oral microbiome.</title>
        <authorList>
            <person name="Joseph S."/>
            <person name="Aduse-Opoku J."/>
            <person name="Curtis M."/>
            <person name="Wade W."/>
            <person name="Hashim A."/>
        </authorList>
    </citation>
    <scope>NUCLEOTIDE SEQUENCE [LARGE SCALE GENOMIC DNA]</scope>
    <source>
        <strain evidence="2 3">WM131</strain>
    </source>
</reference>
<dbReference type="EMBL" id="SPPD01000009">
    <property type="protein sequence ID" value="TFU97588.1"/>
    <property type="molecule type" value="Genomic_DNA"/>
</dbReference>
<evidence type="ECO:0000313" key="3">
    <source>
        <dbReference type="Proteomes" id="UP000297253"/>
    </source>
</evidence>
<dbReference type="Proteomes" id="UP000297253">
    <property type="component" value="Unassembled WGS sequence"/>
</dbReference>
<evidence type="ECO:0000259" key="1">
    <source>
        <dbReference type="Pfam" id="PF18885"/>
    </source>
</evidence>
<dbReference type="Pfam" id="PF18885">
    <property type="entry name" value="DUF5648"/>
    <property type="match status" value="1"/>
</dbReference>
<accession>A0A4Y9JBQ3</accession>
<sequence length="100" mass="11337">MANNDLSKHHRLITVCEFDILKINIGTKEHLLITNMNEVQTLQAAGWKNEGFVFQSGTKVDVFRLYSQVTKEHFYTASINEKNTLVNSGGKYEGVTFKAN</sequence>
<gene>
    <name evidence="2" type="ORF">E4T82_07130</name>
</gene>
<protein>
    <recommendedName>
        <fullName evidence="1">DUF5648 domain-containing protein</fullName>
    </recommendedName>
</protein>
<dbReference type="InterPro" id="IPR043708">
    <property type="entry name" value="DUF5648"/>
</dbReference>
<comment type="caution">
    <text evidence="2">The sequence shown here is derived from an EMBL/GenBank/DDBJ whole genome shotgun (WGS) entry which is preliminary data.</text>
</comment>
<name>A0A4Y9JBQ3_9STRE</name>
<feature type="domain" description="DUF5648" evidence="1">
    <location>
        <begin position="25"/>
        <end position="99"/>
    </location>
</feature>
<dbReference type="OrthoDB" id="2217676at2"/>
<proteinExistence type="predicted"/>
<organism evidence="2 3">
    <name type="scientific">Streptococcus cuniculi</name>
    <dbReference type="NCBI Taxonomy" id="1432788"/>
    <lineage>
        <taxon>Bacteria</taxon>
        <taxon>Bacillati</taxon>
        <taxon>Bacillota</taxon>
        <taxon>Bacilli</taxon>
        <taxon>Lactobacillales</taxon>
        <taxon>Streptococcaceae</taxon>
        <taxon>Streptococcus</taxon>
    </lineage>
</organism>